<accession>A0AAN6S5S8</accession>
<organism evidence="3 4">
    <name type="scientific">Diplogelasinospora grovesii</name>
    <dbReference type="NCBI Taxonomy" id="303347"/>
    <lineage>
        <taxon>Eukaryota</taxon>
        <taxon>Fungi</taxon>
        <taxon>Dikarya</taxon>
        <taxon>Ascomycota</taxon>
        <taxon>Pezizomycotina</taxon>
        <taxon>Sordariomycetes</taxon>
        <taxon>Sordariomycetidae</taxon>
        <taxon>Sordariales</taxon>
        <taxon>Diplogelasinosporaceae</taxon>
        <taxon>Diplogelasinospora</taxon>
    </lineage>
</organism>
<dbReference type="Proteomes" id="UP001303473">
    <property type="component" value="Unassembled WGS sequence"/>
</dbReference>
<evidence type="ECO:0000256" key="1">
    <source>
        <dbReference type="ARBA" id="ARBA00007068"/>
    </source>
</evidence>
<dbReference type="InterPro" id="IPR005321">
    <property type="entry name" value="Peptidase_S58_DmpA"/>
</dbReference>
<evidence type="ECO:0000313" key="3">
    <source>
        <dbReference type="EMBL" id="KAK3941480.1"/>
    </source>
</evidence>
<dbReference type="FunFam" id="3.60.70.12:FF:000004">
    <property type="entry name" value="Beta-peptidyl aminopeptidase BapA"/>
    <property type="match status" value="1"/>
</dbReference>
<feature type="region of interest" description="Disordered" evidence="2">
    <location>
        <begin position="252"/>
        <end position="278"/>
    </location>
</feature>
<dbReference type="GO" id="GO:0004177">
    <property type="term" value="F:aminopeptidase activity"/>
    <property type="evidence" value="ECO:0007669"/>
    <property type="project" value="TreeGrafter"/>
</dbReference>
<protein>
    <submittedName>
        <fullName evidence="3">Peptidase family S58-domain-containing protein</fullName>
    </submittedName>
</protein>
<sequence>MSSTTTTINTKPSPSPRARIRDVLPNLDLGSHPPGPLNSITDVPGVLVSTTEFHSDDGSVNTGFTTILPRASWFNEACYAGIFRFNGSGELTGSHWLEETGLLASPIVLTNSFSVGACYQGIYEYALKNHKDATGGVDWFLLPVVGETWDGYLNDLTKSISTIQPSHVVTSIESAIAAGPGGSPVPEGNTGGGTGMVCQGFKGGTGTSSRTVPSSIPSQHYYTVGALVQANFGRLAHLRISGVPVGKLIAKEREQQSRQRPTTQTQTPTQDELDLDESKKRKDGSIIIILSTDAPLHPLQLQRLAKRATVGLSKVGGYGFNPSGDIFLAFSTGNSIPVQTVTARNRSLDPFTAHPLHVQVVDDSSINALFEAAADATEEAIYNALTMAETMTGHGGQTVEAVDLEVLKRVMGPYLR</sequence>
<proteinExistence type="inferred from homology"/>
<gene>
    <name evidence="3" type="ORF">QBC46DRAFT_286317</name>
</gene>
<feature type="compositionally biased region" description="Low complexity" evidence="2">
    <location>
        <begin position="258"/>
        <end position="270"/>
    </location>
</feature>
<dbReference type="SUPFAM" id="SSF56266">
    <property type="entry name" value="DmpA/ArgJ-like"/>
    <property type="match status" value="1"/>
</dbReference>
<feature type="region of interest" description="Disordered" evidence="2">
    <location>
        <begin position="188"/>
        <end position="213"/>
    </location>
</feature>
<comment type="caution">
    <text evidence="3">The sequence shown here is derived from an EMBL/GenBank/DDBJ whole genome shotgun (WGS) entry which is preliminary data.</text>
</comment>
<reference evidence="4" key="1">
    <citation type="journal article" date="2023" name="Mol. Phylogenet. Evol.">
        <title>Genome-scale phylogeny and comparative genomics of the fungal order Sordariales.</title>
        <authorList>
            <person name="Hensen N."/>
            <person name="Bonometti L."/>
            <person name="Westerberg I."/>
            <person name="Brannstrom I.O."/>
            <person name="Guillou S."/>
            <person name="Cros-Aarteil S."/>
            <person name="Calhoun S."/>
            <person name="Haridas S."/>
            <person name="Kuo A."/>
            <person name="Mondo S."/>
            <person name="Pangilinan J."/>
            <person name="Riley R."/>
            <person name="LaButti K."/>
            <person name="Andreopoulos B."/>
            <person name="Lipzen A."/>
            <person name="Chen C."/>
            <person name="Yan M."/>
            <person name="Daum C."/>
            <person name="Ng V."/>
            <person name="Clum A."/>
            <person name="Steindorff A."/>
            <person name="Ohm R.A."/>
            <person name="Martin F."/>
            <person name="Silar P."/>
            <person name="Natvig D.O."/>
            <person name="Lalanne C."/>
            <person name="Gautier V."/>
            <person name="Ament-Velasquez S.L."/>
            <person name="Kruys A."/>
            <person name="Hutchinson M.I."/>
            <person name="Powell A.J."/>
            <person name="Barry K."/>
            <person name="Miller A.N."/>
            <person name="Grigoriev I.V."/>
            <person name="Debuchy R."/>
            <person name="Gladieux P."/>
            <person name="Hiltunen Thoren M."/>
            <person name="Johannesson H."/>
        </authorList>
    </citation>
    <scope>NUCLEOTIDE SEQUENCE [LARGE SCALE GENOMIC DNA]</scope>
    <source>
        <strain evidence="4">CBS 340.73</strain>
    </source>
</reference>
<evidence type="ECO:0000256" key="2">
    <source>
        <dbReference type="SAM" id="MobiDB-lite"/>
    </source>
</evidence>
<dbReference type="EMBL" id="MU853783">
    <property type="protein sequence ID" value="KAK3941480.1"/>
    <property type="molecule type" value="Genomic_DNA"/>
</dbReference>
<dbReference type="Gene3D" id="3.60.70.12">
    <property type="entry name" value="L-amino peptidase D-ALA esterase/amidase"/>
    <property type="match status" value="1"/>
</dbReference>
<dbReference type="AlphaFoldDB" id="A0AAN6S5S8"/>
<dbReference type="PANTHER" id="PTHR36512">
    <property type="entry name" value="D-AMINOPEPTIDASE"/>
    <property type="match status" value="1"/>
</dbReference>
<comment type="similarity">
    <text evidence="1">Belongs to the peptidase S58 family.</text>
</comment>
<evidence type="ECO:0000313" key="4">
    <source>
        <dbReference type="Proteomes" id="UP001303473"/>
    </source>
</evidence>
<dbReference type="Pfam" id="PF03576">
    <property type="entry name" value="Peptidase_S58"/>
    <property type="match status" value="1"/>
</dbReference>
<feature type="compositionally biased region" description="Gly residues" evidence="2">
    <location>
        <begin position="189"/>
        <end position="206"/>
    </location>
</feature>
<name>A0AAN6S5S8_9PEZI</name>
<keyword evidence="4" id="KW-1185">Reference proteome</keyword>
<dbReference type="PANTHER" id="PTHR36512:SF3">
    <property type="entry name" value="BLR5678 PROTEIN"/>
    <property type="match status" value="1"/>
</dbReference>
<dbReference type="InterPro" id="IPR016117">
    <property type="entry name" value="ArgJ-like_dom_sf"/>
</dbReference>